<keyword evidence="6 8" id="KW-0408">Iron</keyword>
<comment type="caution">
    <text evidence="11">The sequence shown here is derived from an EMBL/GenBank/DDBJ whole genome shotgun (WGS) entry which is preliminary data.</text>
</comment>
<evidence type="ECO:0000256" key="8">
    <source>
        <dbReference type="PIRSR" id="PIRSR602403-1"/>
    </source>
</evidence>
<dbReference type="GO" id="GO:0004497">
    <property type="term" value="F:monooxygenase activity"/>
    <property type="evidence" value="ECO:0007669"/>
    <property type="project" value="UniProtKB-KW"/>
</dbReference>
<dbReference type="Gene3D" id="1.10.630.10">
    <property type="entry name" value="Cytochrome P450"/>
    <property type="match status" value="1"/>
</dbReference>
<evidence type="ECO:0000313" key="12">
    <source>
        <dbReference type="Proteomes" id="UP000243900"/>
    </source>
</evidence>
<dbReference type="CDD" id="cd11045">
    <property type="entry name" value="CYP136-like"/>
    <property type="match status" value="1"/>
</dbReference>
<dbReference type="GO" id="GO:0005506">
    <property type="term" value="F:iron ion binding"/>
    <property type="evidence" value="ECO:0007669"/>
    <property type="project" value="InterPro"/>
</dbReference>
<dbReference type="PANTHER" id="PTHR24286:SF24">
    <property type="entry name" value="LANOSTEROL 14-ALPHA DEMETHYLASE"/>
    <property type="match status" value="1"/>
</dbReference>
<reference evidence="12" key="1">
    <citation type="submission" date="2018-02" db="EMBL/GenBank/DDBJ databases">
        <title>Genome sequencing of Solimonas sp. HR-BB.</title>
        <authorList>
            <person name="Lee Y."/>
            <person name="Jeon C.O."/>
        </authorList>
    </citation>
    <scope>NUCLEOTIDE SEQUENCE [LARGE SCALE GENOMIC DNA]</scope>
    <source>
        <strain evidence="12">HR-E</strain>
    </source>
</reference>
<dbReference type="PROSITE" id="PS00086">
    <property type="entry name" value="CYTOCHROME_P450"/>
    <property type="match status" value="1"/>
</dbReference>
<accession>A0A2P6AQJ3</accession>
<comment type="cofactor">
    <cofactor evidence="1 8">
        <name>heme</name>
        <dbReference type="ChEBI" id="CHEBI:30413"/>
    </cofactor>
</comment>
<keyword evidence="5 9" id="KW-0560">Oxidoreductase</keyword>
<evidence type="ECO:0000313" key="11">
    <source>
        <dbReference type="EMBL" id="PQA31358.1"/>
    </source>
</evidence>
<dbReference type="PRINTS" id="PR00465">
    <property type="entry name" value="EP450IV"/>
</dbReference>
<evidence type="ECO:0000256" key="5">
    <source>
        <dbReference type="ARBA" id="ARBA00023002"/>
    </source>
</evidence>
<keyword evidence="7 9" id="KW-0503">Monooxygenase</keyword>
<dbReference type="InterPro" id="IPR036396">
    <property type="entry name" value="Cyt_P450_sf"/>
</dbReference>
<name>A0A2P6AQJ3_9GAMM</name>
<evidence type="ECO:0000256" key="4">
    <source>
        <dbReference type="ARBA" id="ARBA00022723"/>
    </source>
</evidence>
<keyword evidence="4 8" id="KW-0479">Metal-binding</keyword>
<gene>
    <name evidence="11" type="ORF">C5O18_09320</name>
</gene>
<feature type="non-terminal residue" evidence="11">
    <location>
        <position position="442"/>
    </location>
</feature>
<evidence type="ECO:0000256" key="7">
    <source>
        <dbReference type="ARBA" id="ARBA00023033"/>
    </source>
</evidence>
<proteinExistence type="inferred from homology"/>
<protein>
    <submittedName>
        <fullName evidence="11">Cytochrome P450</fullName>
    </submittedName>
</protein>
<evidence type="ECO:0000256" key="9">
    <source>
        <dbReference type="RuleBase" id="RU000461"/>
    </source>
</evidence>
<evidence type="ECO:0000256" key="10">
    <source>
        <dbReference type="SAM" id="MobiDB-lite"/>
    </source>
</evidence>
<evidence type="ECO:0000256" key="3">
    <source>
        <dbReference type="ARBA" id="ARBA00022617"/>
    </source>
</evidence>
<dbReference type="PANTHER" id="PTHR24286">
    <property type="entry name" value="CYTOCHROME P450 26"/>
    <property type="match status" value="1"/>
</dbReference>
<dbReference type="PRINTS" id="PR00385">
    <property type="entry name" value="P450"/>
</dbReference>
<dbReference type="InterPro" id="IPR002403">
    <property type="entry name" value="Cyt_P450_E_grp-IV"/>
</dbReference>
<dbReference type="InterPro" id="IPR017972">
    <property type="entry name" value="Cyt_P450_CS"/>
</dbReference>
<dbReference type="Pfam" id="PF00067">
    <property type="entry name" value="p450"/>
    <property type="match status" value="1"/>
</dbReference>
<dbReference type="RefSeq" id="WP_105193343.1">
    <property type="nucleotide sequence ID" value="NZ_PTQZ01000300.1"/>
</dbReference>
<keyword evidence="3 8" id="KW-0349">Heme</keyword>
<dbReference type="GO" id="GO:0020037">
    <property type="term" value="F:heme binding"/>
    <property type="evidence" value="ECO:0007669"/>
    <property type="project" value="InterPro"/>
</dbReference>
<comment type="similarity">
    <text evidence="2 9">Belongs to the cytochrome P450 family.</text>
</comment>
<dbReference type="GO" id="GO:0016705">
    <property type="term" value="F:oxidoreductase activity, acting on paired donors, with incorporation or reduction of molecular oxygen"/>
    <property type="evidence" value="ECO:0007669"/>
    <property type="project" value="InterPro"/>
</dbReference>
<evidence type="ECO:0000256" key="2">
    <source>
        <dbReference type="ARBA" id="ARBA00010617"/>
    </source>
</evidence>
<evidence type="ECO:0000256" key="6">
    <source>
        <dbReference type="ARBA" id="ARBA00023004"/>
    </source>
</evidence>
<dbReference type="GO" id="GO:0016125">
    <property type="term" value="P:sterol metabolic process"/>
    <property type="evidence" value="ECO:0007669"/>
    <property type="project" value="TreeGrafter"/>
</dbReference>
<sequence>MSHVSRVLQPASPSGSHRMPGRRGLPLIGQTLALMRDPIGYLSSGYAEYGEVFWSDAYGVRMVHLLGPDANQLVLQNRQQVFSNAEGWDFFIGRFFTRGIMLLDFEEHRWHRQIMQAAFTKKALASYLDGMNPGIARGLAGWRPDNRFTILDHVKSLTLDLATEVFVGAKLGPEADALNEAFVLTVRAGTAIVRHPVPGLLWHKGLRARRLLERFFLERLPAKRARPGSDLFSQLCLAEGEDGQRFSDADIVNHMIFLLMAAHDTTTITLCSLLYQLARHPEWQERARAESLALGRRDLAFEDLEKLPAIGLCMKEALRLIAPVPSMPRRTLKDMEFKGIHIPARSLVSMTPLFAHHMAEHWDLPERFDPARFLEPRLEHKRHPYQYVPFGGGAHMCIGLHFAEMQVKAIVHQLLQRYRWSVAPGYDMPVDFSSLPVPADKL</sequence>
<dbReference type="AlphaFoldDB" id="A0A2P6AQJ3"/>
<dbReference type="InterPro" id="IPR001128">
    <property type="entry name" value="Cyt_P450"/>
</dbReference>
<feature type="binding site" description="axial binding residue" evidence="8">
    <location>
        <position position="397"/>
    </location>
    <ligand>
        <name>heme</name>
        <dbReference type="ChEBI" id="CHEBI:30413"/>
    </ligand>
    <ligandPart>
        <name>Fe</name>
        <dbReference type="ChEBI" id="CHEBI:18248"/>
    </ligandPart>
</feature>
<dbReference type="Proteomes" id="UP000243900">
    <property type="component" value="Unassembled WGS sequence"/>
</dbReference>
<keyword evidence="12" id="KW-1185">Reference proteome</keyword>
<organism evidence="11 12">
    <name type="scientific">Amnimonas aquatica</name>
    <dbReference type="NCBI Taxonomy" id="2094561"/>
    <lineage>
        <taxon>Bacteria</taxon>
        <taxon>Pseudomonadati</taxon>
        <taxon>Pseudomonadota</taxon>
        <taxon>Gammaproteobacteria</taxon>
        <taxon>Moraxellales</taxon>
        <taxon>Moraxellaceae</taxon>
        <taxon>Amnimonas</taxon>
    </lineage>
</organism>
<dbReference type="OrthoDB" id="4258484at2"/>
<dbReference type="EMBL" id="PTQZ01000300">
    <property type="protein sequence ID" value="PQA31358.1"/>
    <property type="molecule type" value="Genomic_DNA"/>
</dbReference>
<feature type="region of interest" description="Disordered" evidence="10">
    <location>
        <begin position="1"/>
        <end position="23"/>
    </location>
</feature>
<evidence type="ECO:0000256" key="1">
    <source>
        <dbReference type="ARBA" id="ARBA00001971"/>
    </source>
</evidence>
<dbReference type="SUPFAM" id="SSF48264">
    <property type="entry name" value="Cytochrome P450"/>
    <property type="match status" value="1"/>
</dbReference>